<dbReference type="SUPFAM" id="SSF53335">
    <property type="entry name" value="S-adenosyl-L-methionine-dependent methyltransferases"/>
    <property type="match status" value="1"/>
</dbReference>
<dbReference type="Gene3D" id="3.40.50.150">
    <property type="entry name" value="Vaccinia Virus protein VP39"/>
    <property type="match status" value="1"/>
</dbReference>
<gene>
    <name evidence="2" type="ORF">A3B21_00220</name>
</gene>
<dbReference type="Pfam" id="PF05050">
    <property type="entry name" value="Methyltransf_21"/>
    <property type="match status" value="1"/>
</dbReference>
<dbReference type="EMBL" id="MGEJ01000007">
    <property type="protein sequence ID" value="OGL81336.1"/>
    <property type="molecule type" value="Genomic_DNA"/>
</dbReference>
<accession>A0A1F7USV1</accession>
<protein>
    <recommendedName>
        <fullName evidence="1">Methyltransferase FkbM domain-containing protein</fullName>
    </recommendedName>
</protein>
<comment type="caution">
    <text evidence="2">The sequence shown here is derived from an EMBL/GenBank/DDBJ whole genome shotgun (WGS) entry which is preliminary data.</text>
</comment>
<evidence type="ECO:0000313" key="2">
    <source>
        <dbReference type="EMBL" id="OGL81336.1"/>
    </source>
</evidence>
<dbReference type="InterPro" id="IPR006342">
    <property type="entry name" value="FkbM_mtfrase"/>
</dbReference>
<feature type="domain" description="Methyltransferase FkbM" evidence="1">
    <location>
        <begin position="118"/>
        <end position="257"/>
    </location>
</feature>
<dbReference type="NCBIfam" id="TIGR01444">
    <property type="entry name" value="fkbM_fam"/>
    <property type="match status" value="1"/>
</dbReference>
<dbReference type="PANTHER" id="PTHR34203:SF15">
    <property type="entry name" value="SLL1173 PROTEIN"/>
    <property type="match status" value="1"/>
</dbReference>
<evidence type="ECO:0000313" key="3">
    <source>
        <dbReference type="Proteomes" id="UP000176897"/>
    </source>
</evidence>
<dbReference type="AlphaFoldDB" id="A0A1F7USV1"/>
<dbReference type="InterPro" id="IPR052514">
    <property type="entry name" value="SAM-dependent_MTase"/>
</dbReference>
<dbReference type="STRING" id="1802401.A3B21_00220"/>
<name>A0A1F7USV1_9BACT</name>
<dbReference type="PANTHER" id="PTHR34203">
    <property type="entry name" value="METHYLTRANSFERASE, FKBM FAMILY PROTEIN"/>
    <property type="match status" value="1"/>
</dbReference>
<proteinExistence type="predicted"/>
<dbReference type="InterPro" id="IPR029063">
    <property type="entry name" value="SAM-dependent_MTases_sf"/>
</dbReference>
<dbReference type="Proteomes" id="UP000176897">
    <property type="component" value="Unassembled WGS sequence"/>
</dbReference>
<organism evidence="2 3">
    <name type="scientific">Candidatus Uhrbacteria bacterium RIFCSPLOWO2_01_FULL_47_24</name>
    <dbReference type="NCBI Taxonomy" id="1802401"/>
    <lineage>
        <taxon>Bacteria</taxon>
        <taxon>Candidatus Uhriibacteriota</taxon>
    </lineage>
</organism>
<reference evidence="2 3" key="1">
    <citation type="journal article" date="2016" name="Nat. Commun.">
        <title>Thousands of microbial genomes shed light on interconnected biogeochemical processes in an aquifer system.</title>
        <authorList>
            <person name="Anantharaman K."/>
            <person name="Brown C.T."/>
            <person name="Hug L.A."/>
            <person name="Sharon I."/>
            <person name="Castelle C.J."/>
            <person name="Probst A.J."/>
            <person name="Thomas B.C."/>
            <person name="Singh A."/>
            <person name="Wilkins M.J."/>
            <person name="Karaoz U."/>
            <person name="Brodie E.L."/>
            <person name="Williams K.H."/>
            <person name="Hubbard S.S."/>
            <person name="Banfield J.F."/>
        </authorList>
    </citation>
    <scope>NUCLEOTIDE SEQUENCE [LARGE SCALE GENOMIC DNA]</scope>
</reference>
<sequence>MESGWQFLWAFLILLILSYISHQLPNIMSALLKKILLLLPPSFSRWVYTDLCRPKLLRLLADKILLSIIPESIRIEEGIIILDQTDVAVSGQLALDAYEKFETALFRKHVRSGMSIIDIGANIGYYTVIGARRVGKNGKIFCFEPEPSNYVRLNENITLNDLQNVVALKLALSDRAGISKLFLTKNNKGTHSLADQRQTRNFITVETAILDQVLAGYGSPKVDLIKMDIEGAEGLALKGMSKTIISNPDLTIFMEFYPKGLIRLGTQPIEFLNDLSGFGFVISVIDVDKRKLIPLPATDFESFLASFTVKGEPTKNLYATKIDRDHL</sequence>
<evidence type="ECO:0000259" key="1">
    <source>
        <dbReference type="Pfam" id="PF05050"/>
    </source>
</evidence>